<dbReference type="RefSeq" id="WP_306728556.1">
    <property type="nucleotide sequence ID" value="NZ_JAVDDT010000005.1"/>
</dbReference>
<reference evidence="2 3" key="1">
    <citation type="submission" date="2023-08" db="EMBL/GenBank/DDBJ databases">
        <title>Whole-genome sequencing of halo(alkali)philic microorganisms from hypersaline lakes.</title>
        <authorList>
            <person name="Sorokin D.Y."/>
            <person name="Abbas B."/>
            <person name="Merkel A.Y."/>
        </authorList>
    </citation>
    <scope>NUCLEOTIDE SEQUENCE [LARGE SCALE GENOMIC DNA]</scope>
    <source>
        <strain evidence="2 3">AB-CW4</strain>
    </source>
</reference>
<feature type="signal peptide" evidence="1">
    <location>
        <begin position="1"/>
        <end position="23"/>
    </location>
</feature>
<evidence type="ECO:0000313" key="2">
    <source>
        <dbReference type="EMBL" id="MDQ2070059.1"/>
    </source>
</evidence>
<gene>
    <name evidence="2" type="ORF">RBH19_09240</name>
</gene>
<name>A0ABU0W7P7_9GAMM</name>
<accession>A0ABU0W7P7</accession>
<evidence type="ECO:0000256" key="1">
    <source>
        <dbReference type="SAM" id="SignalP"/>
    </source>
</evidence>
<sequence>MNKQLIAGLLLAGSLIAAPAAKALPLIDIGVGIGALTLEDDDSAAIAGTASVGVNIPFIPLVGVEGQLTQTLQDGEIGGFDYSGNQLGAFATITTPTPFLKVRGKLGMVRSDFSFNGFSNDSTDFAIGAAALFGDWRVEWTRTMADDEDGGDIDFISLSYVF</sequence>
<organism evidence="2 3">
    <name type="scientific">Natronospira bacteriovora</name>
    <dbReference type="NCBI Taxonomy" id="3069753"/>
    <lineage>
        <taxon>Bacteria</taxon>
        <taxon>Pseudomonadati</taxon>
        <taxon>Pseudomonadota</taxon>
        <taxon>Gammaproteobacteria</taxon>
        <taxon>Natronospirales</taxon>
        <taxon>Natronospiraceae</taxon>
        <taxon>Natronospira</taxon>
    </lineage>
</organism>
<protein>
    <recommendedName>
        <fullName evidence="4">Outer membrane protein beta-barrel domain-containing protein</fullName>
    </recommendedName>
</protein>
<keyword evidence="1" id="KW-0732">Signal</keyword>
<feature type="chain" id="PRO_5046078110" description="Outer membrane protein beta-barrel domain-containing protein" evidence="1">
    <location>
        <begin position="24"/>
        <end position="162"/>
    </location>
</feature>
<proteinExistence type="predicted"/>
<comment type="caution">
    <text evidence="2">The sequence shown here is derived from an EMBL/GenBank/DDBJ whole genome shotgun (WGS) entry which is preliminary data.</text>
</comment>
<dbReference type="EMBL" id="JAVDDT010000005">
    <property type="protein sequence ID" value="MDQ2070059.1"/>
    <property type="molecule type" value="Genomic_DNA"/>
</dbReference>
<keyword evidence="3" id="KW-1185">Reference proteome</keyword>
<evidence type="ECO:0008006" key="4">
    <source>
        <dbReference type="Google" id="ProtNLM"/>
    </source>
</evidence>
<dbReference type="Proteomes" id="UP001239019">
    <property type="component" value="Unassembled WGS sequence"/>
</dbReference>
<evidence type="ECO:0000313" key="3">
    <source>
        <dbReference type="Proteomes" id="UP001239019"/>
    </source>
</evidence>